<keyword evidence="2" id="KW-1185">Reference proteome</keyword>
<proteinExistence type="predicted"/>
<dbReference type="Proteomes" id="UP001235744">
    <property type="component" value="Chromosome"/>
</dbReference>
<protein>
    <submittedName>
        <fullName evidence="1">YdeI/OmpD-associated family protein</fullName>
    </submittedName>
</protein>
<dbReference type="EMBL" id="CP120988">
    <property type="protein sequence ID" value="WLQ60819.1"/>
    <property type="molecule type" value="Genomic_DNA"/>
</dbReference>
<reference evidence="1 2" key="1">
    <citation type="submission" date="2023-03" db="EMBL/GenBank/DDBJ databases">
        <title>Isolation and description of six Streptomyces strains from soil environments, able to metabolize different microbial glucans.</title>
        <authorList>
            <person name="Widen T."/>
            <person name="Larsbrink J."/>
        </authorList>
    </citation>
    <scope>NUCLEOTIDE SEQUENCE [LARGE SCALE GENOMIC DNA]</scope>
    <source>
        <strain evidence="1 2">Alt2</strain>
    </source>
</reference>
<gene>
    <name evidence="1" type="ORF">P8A19_37720</name>
</gene>
<dbReference type="RefSeq" id="WP_306069004.1">
    <property type="nucleotide sequence ID" value="NZ_CP120988.1"/>
</dbReference>
<name>A0ABY9J1N8_9ACTN</name>
<accession>A0ABY9J1N8</accession>
<evidence type="ECO:0000313" key="2">
    <source>
        <dbReference type="Proteomes" id="UP001235744"/>
    </source>
</evidence>
<sequence>MTDTLDTPENALPFARAAQLESWLEEHHADRAGLWLKIAKRDSGVESVSAAEVIDSALCFGWIDGQRKSFDAVYYLQRITPRRRRSAWSLINVEKVEALTEAGRMRAPGLAEVEAARSDGRWAVAYPSQSRATVPDDLAAALDADEPARVFFDQLSRSDRYLVFLRLMTATTPEVRAARLQKVVASMAAGRKVR</sequence>
<organism evidence="1 2">
    <name type="scientific">Streptomyces poriferorum</name>
    <dbReference type="NCBI Taxonomy" id="2798799"/>
    <lineage>
        <taxon>Bacteria</taxon>
        <taxon>Bacillati</taxon>
        <taxon>Actinomycetota</taxon>
        <taxon>Actinomycetes</taxon>
        <taxon>Kitasatosporales</taxon>
        <taxon>Streptomycetaceae</taxon>
        <taxon>Streptomyces</taxon>
    </lineage>
</organism>
<evidence type="ECO:0000313" key="1">
    <source>
        <dbReference type="EMBL" id="WLQ60819.1"/>
    </source>
</evidence>
<dbReference type="Pfam" id="PF13376">
    <property type="entry name" value="OmdA"/>
    <property type="match status" value="1"/>
</dbReference>